<dbReference type="InterPro" id="IPR038763">
    <property type="entry name" value="DHH_sf"/>
</dbReference>
<feature type="region of interest" description="Disordered" evidence="6">
    <location>
        <begin position="369"/>
        <end position="397"/>
    </location>
</feature>
<evidence type="ECO:0000256" key="4">
    <source>
        <dbReference type="ARBA" id="ARBA00022801"/>
    </source>
</evidence>
<dbReference type="PhylomeDB" id="T1JHM1"/>
<evidence type="ECO:0000313" key="9">
    <source>
        <dbReference type="Proteomes" id="UP000014500"/>
    </source>
</evidence>
<dbReference type="PANTHER" id="PTHR12112">
    <property type="entry name" value="BNIP - RELATED"/>
    <property type="match status" value="1"/>
</dbReference>
<keyword evidence="4" id="KW-0378">Hydrolase</keyword>
<reference evidence="9" key="1">
    <citation type="submission" date="2011-05" db="EMBL/GenBank/DDBJ databases">
        <authorList>
            <person name="Richards S.R."/>
            <person name="Qu J."/>
            <person name="Jiang H."/>
            <person name="Jhangiani S.N."/>
            <person name="Agravi P."/>
            <person name="Goodspeed R."/>
            <person name="Gross S."/>
            <person name="Mandapat C."/>
            <person name="Jackson L."/>
            <person name="Mathew T."/>
            <person name="Pu L."/>
            <person name="Thornton R."/>
            <person name="Saada N."/>
            <person name="Wilczek-Boney K.B."/>
            <person name="Lee S."/>
            <person name="Kovar C."/>
            <person name="Wu Y."/>
            <person name="Scherer S.E."/>
            <person name="Worley K.C."/>
            <person name="Muzny D.M."/>
            <person name="Gibbs R."/>
        </authorList>
    </citation>
    <scope>NUCLEOTIDE SEQUENCE</scope>
    <source>
        <strain evidence="9">Brora</strain>
    </source>
</reference>
<keyword evidence="3" id="KW-0479">Metal-binding</keyword>
<dbReference type="Gene3D" id="3.10.310.20">
    <property type="entry name" value="DHHA2 domain"/>
    <property type="match status" value="1"/>
</dbReference>
<comment type="similarity">
    <text evidence="2">Belongs to the PPase class C family. Prune subfamily.</text>
</comment>
<dbReference type="OMA" id="QNSCAEP"/>
<dbReference type="GO" id="GO:0005737">
    <property type="term" value="C:cytoplasm"/>
    <property type="evidence" value="ECO:0007669"/>
    <property type="project" value="InterPro"/>
</dbReference>
<evidence type="ECO:0000256" key="5">
    <source>
        <dbReference type="ARBA" id="ARBA00023211"/>
    </source>
</evidence>
<dbReference type="STRING" id="126957.T1JHM1"/>
<comment type="cofactor">
    <cofactor evidence="1">
        <name>Mn(2+)</name>
        <dbReference type="ChEBI" id="CHEBI:29035"/>
    </cofactor>
</comment>
<dbReference type="EMBL" id="JH431734">
    <property type="status" value="NOT_ANNOTATED_CDS"/>
    <property type="molecule type" value="Genomic_DNA"/>
</dbReference>
<evidence type="ECO:0000256" key="2">
    <source>
        <dbReference type="ARBA" id="ARBA00010331"/>
    </source>
</evidence>
<dbReference type="GO" id="GO:0004309">
    <property type="term" value="F:exopolyphosphatase activity"/>
    <property type="evidence" value="ECO:0007669"/>
    <property type="project" value="TreeGrafter"/>
</dbReference>
<feature type="domain" description="DHHA2" evidence="7">
    <location>
        <begin position="219"/>
        <end position="362"/>
    </location>
</feature>
<evidence type="ECO:0000313" key="8">
    <source>
        <dbReference type="EnsemblMetazoa" id="SMAR013352-PA"/>
    </source>
</evidence>
<dbReference type="PANTHER" id="PTHR12112:SF39">
    <property type="entry name" value="EG:152A3.5 PROTEIN (FBGN0003116_PN PROTEIN)"/>
    <property type="match status" value="1"/>
</dbReference>
<feature type="region of interest" description="Disordered" evidence="6">
    <location>
        <begin position="535"/>
        <end position="567"/>
    </location>
</feature>
<dbReference type="Pfam" id="PF01368">
    <property type="entry name" value="DHH"/>
    <property type="match status" value="1"/>
</dbReference>
<name>T1JHM1_STRMM</name>
<sequence>MEDFLRESKNKLENLTNVKKVHVILGSEACDLDSAVSTLVYAYFLQQICRDSNEIFLPVLNILRKDFRLKTEVTYYLDENHIDSTNILFKNEIDLKNLFKIGKLQLILVDHHTLSKEDIVLHPVIEEIIDHHRCVEKFTLKDCSAIFEMVGSCATLIAAKILACDSSFFNYQLANLLYGAVLLDTVCLDDKAGRVTEKDKQMLAKLEEYLPDVNRRVIFEKLQTAKMDITGLSTDESLRKDMKVVSNNSVRIGVSSLPVLIDKFATKIATIDDLHKFTAENNFHILVMMGMTVNETTGTVKRQLGIYSVNATCKQQVADFLVAATDMKLEFFDLDIPTLSVFRQGNTLASRKMILPLLEEYLAGYENVTEQPGNTKGRPSELSNHRDRNSSTNEDFNDFDPFESVDSVVFTPPNGITVSSSGNFLGVGDPLSLPLSSQNSSNQNSCPYTPQNSYADSDFGAEAFPKQLLPSFNSREMMEKIEIKRGKLRGYDGEVAQENYPFTPKNSFVDSSFDSYAAAVALDSDTLLQKWNENQAHSDMDARGCTNGTDNGAKPEENGDDKRLVVK</sequence>
<dbReference type="InterPro" id="IPR004097">
    <property type="entry name" value="DHHA2"/>
</dbReference>
<reference evidence="8" key="2">
    <citation type="submission" date="2015-02" db="UniProtKB">
        <authorList>
            <consortium name="EnsemblMetazoa"/>
        </authorList>
    </citation>
    <scope>IDENTIFICATION</scope>
</reference>
<keyword evidence="5" id="KW-0464">Manganese</keyword>
<dbReference type="GO" id="GO:0046872">
    <property type="term" value="F:metal ion binding"/>
    <property type="evidence" value="ECO:0007669"/>
    <property type="project" value="UniProtKB-KW"/>
</dbReference>
<dbReference type="EnsemblMetazoa" id="SMAR013352-RA">
    <property type="protein sequence ID" value="SMAR013352-PA"/>
    <property type="gene ID" value="SMAR013352"/>
</dbReference>
<dbReference type="eggNOG" id="KOG4129">
    <property type="taxonomic scope" value="Eukaryota"/>
</dbReference>
<dbReference type="SUPFAM" id="SSF64182">
    <property type="entry name" value="DHH phosphoesterases"/>
    <property type="match status" value="1"/>
</dbReference>
<dbReference type="Proteomes" id="UP000014500">
    <property type="component" value="Unassembled WGS sequence"/>
</dbReference>
<evidence type="ECO:0000256" key="3">
    <source>
        <dbReference type="ARBA" id="ARBA00022723"/>
    </source>
</evidence>
<dbReference type="AlphaFoldDB" id="T1JHM1"/>
<proteinExistence type="inferred from homology"/>
<accession>T1JHM1</accession>
<dbReference type="SMART" id="SM01131">
    <property type="entry name" value="DHHA2"/>
    <property type="match status" value="1"/>
</dbReference>
<evidence type="ECO:0000259" key="7">
    <source>
        <dbReference type="SMART" id="SM01131"/>
    </source>
</evidence>
<feature type="compositionally biased region" description="Basic and acidic residues" evidence="6">
    <location>
        <begin position="553"/>
        <end position="567"/>
    </location>
</feature>
<evidence type="ECO:0000256" key="1">
    <source>
        <dbReference type="ARBA" id="ARBA00001936"/>
    </source>
</evidence>
<evidence type="ECO:0000256" key="6">
    <source>
        <dbReference type="SAM" id="MobiDB-lite"/>
    </source>
</evidence>
<dbReference type="HOGENOM" id="CLU_480885_0_0_1"/>
<dbReference type="InterPro" id="IPR038222">
    <property type="entry name" value="DHHA2_dom_sf"/>
</dbReference>
<keyword evidence="9" id="KW-1185">Reference proteome</keyword>
<dbReference type="Gene3D" id="3.90.1640.10">
    <property type="entry name" value="inorganic pyrophosphatase (n-terminal core)"/>
    <property type="match status" value="1"/>
</dbReference>
<protein>
    <recommendedName>
        <fullName evidence="7">DHHA2 domain-containing protein</fullName>
    </recommendedName>
</protein>
<dbReference type="InterPro" id="IPR001667">
    <property type="entry name" value="DDH_dom"/>
</dbReference>
<organism evidence="8 9">
    <name type="scientific">Strigamia maritima</name>
    <name type="common">European centipede</name>
    <name type="synonym">Geophilus maritimus</name>
    <dbReference type="NCBI Taxonomy" id="126957"/>
    <lineage>
        <taxon>Eukaryota</taxon>
        <taxon>Metazoa</taxon>
        <taxon>Ecdysozoa</taxon>
        <taxon>Arthropoda</taxon>
        <taxon>Myriapoda</taxon>
        <taxon>Chilopoda</taxon>
        <taxon>Pleurostigmophora</taxon>
        <taxon>Geophilomorpha</taxon>
        <taxon>Linotaeniidae</taxon>
        <taxon>Strigamia</taxon>
    </lineage>
</organism>
<dbReference type="Pfam" id="PF02833">
    <property type="entry name" value="DHHA2"/>
    <property type="match status" value="1"/>
</dbReference>